<gene>
    <name evidence="1" type="ORF">CCACVL1_12514</name>
</gene>
<name>A0A1R3IF94_COCAP</name>
<dbReference type="Proteomes" id="UP000188268">
    <property type="component" value="Unassembled WGS sequence"/>
</dbReference>
<reference evidence="1 2" key="1">
    <citation type="submission" date="2013-09" db="EMBL/GenBank/DDBJ databases">
        <title>Corchorus capsularis genome sequencing.</title>
        <authorList>
            <person name="Alam M."/>
            <person name="Haque M.S."/>
            <person name="Islam M.S."/>
            <person name="Emdad E.M."/>
            <person name="Islam M.M."/>
            <person name="Ahmed B."/>
            <person name="Halim A."/>
            <person name="Hossen Q.M.M."/>
            <person name="Hossain M.Z."/>
            <person name="Ahmed R."/>
            <person name="Khan M.M."/>
            <person name="Islam R."/>
            <person name="Rashid M.M."/>
            <person name="Khan S.A."/>
            <person name="Rahman M.S."/>
            <person name="Alam M."/>
        </authorList>
    </citation>
    <scope>NUCLEOTIDE SEQUENCE [LARGE SCALE GENOMIC DNA]</scope>
    <source>
        <strain evidence="2">cv. CVL-1</strain>
        <tissue evidence="1">Whole seedling</tissue>
    </source>
</reference>
<proteinExistence type="predicted"/>
<protein>
    <submittedName>
        <fullName evidence="1">Uncharacterized protein</fullName>
    </submittedName>
</protein>
<keyword evidence="2" id="KW-1185">Reference proteome</keyword>
<accession>A0A1R3IF94</accession>
<evidence type="ECO:0000313" key="2">
    <source>
        <dbReference type="Proteomes" id="UP000188268"/>
    </source>
</evidence>
<organism evidence="1 2">
    <name type="scientific">Corchorus capsularis</name>
    <name type="common">Jute</name>
    <dbReference type="NCBI Taxonomy" id="210143"/>
    <lineage>
        <taxon>Eukaryota</taxon>
        <taxon>Viridiplantae</taxon>
        <taxon>Streptophyta</taxon>
        <taxon>Embryophyta</taxon>
        <taxon>Tracheophyta</taxon>
        <taxon>Spermatophyta</taxon>
        <taxon>Magnoliopsida</taxon>
        <taxon>eudicotyledons</taxon>
        <taxon>Gunneridae</taxon>
        <taxon>Pentapetalae</taxon>
        <taxon>rosids</taxon>
        <taxon>malvids</taxon>
        <taxon>Malvales</taxon>
        <taxon>Malvaceae</taxon>
        <taxon>Grewioideae</taxon>
        <taxon>Apeibeae</taxon>
        <taxon>Corchorus</taxon>
    </lineage>
</organism>
<sequence>MATVEARLRVRNPPKTIAAPLLNNRNGFGFIFKNKKEKESVIYFLTEISSNTFSV</sequence>
<dbReference type="EMBL" id="AWWV01010200">
    <property type="protein sequence ID" value="OMO81262.1"/>
    <property type="molecule type" value="Genomic_DNA"/>
</dbReference>
<dbReference type="Gramene" id="OMO81262">
    <property type="protein sequence ID" value="OMO81262"/>
    <property type="gene ID" value="CCACVL1_12514"/>
</dbReference>
<dbReference type="AlphaFoldDB" id="A0A1R3IF94"/>
<evidence type="ECO:0000313" key="1">
    <source>
        <dbReference type="EMBL" id="OMO81262.1"/>
    </source>
</evidence>
<comment type="caution">
    <text evidence="1">The sequence shown here is derived from an EMBL/GenBank/DDBJ whole genome shotgun (WGS) entry which is preliminary data.</text>
</comment>